<dbReference type="InterPro" id="IPR019734">
    <property type="entry name" value="TPR_rpt"/>
</dbReference>
<gene>
    <name evidence="2" type="ORF">AZE42_03742</name>
</gene>
<dbReference type="EMBL" id="LVVM01001188">
    <property type="protein sequence ID" value="OJA19071.1"/>
    <property type="molecule type" value="Genomic_DNA"/>
</dbReference>
<accession>A0A1J8QEI2</accession>
<evidence type="ECO:0000313" key="3">
    <source>
        <dbReference type="Proteomes" id="UP000183567"/>
    </source>
</evidence>
<comment type="caution">
    <text evidence="2">The sequence shown here is derived from an EMBL/GenBank/DDBJ whole genome shotgun (WGS) entry which is preliminary data.</text>
</comment>
<evidence type="ECO:0000313" key="2">
    <source>
        <dbReference type="EMBL" id="OJA19071.1"/>
    </source>
</evidence>
<dbReference type="SUPFAM" id="SSF48452">
    <property type="entry name" value="TPR-like"/>
    <property type="match status" value="1"/>
</dbReference>
<name>A0A1J8QEI2_9AGAM</name>
<keyword evidence="1" id="KW-0802">TPR repeat</keyword>
<proteinExistence type="predicted"/>
<reference evidence="2 3" key="1">
    <citation type="submission" date="2016-03" db="EMBL/GenBank/DDBJ databases">
        <title>Comparative genomics of the ectomycorrhizal sister species Rhizopogon vinicolor and Rhizopogon vesiculosus (Basidiomycota: Boletales) reveals a divergence of the mating type B locus.</title>
        <authorList>
            <person name="Mujic A.B."/>
            <person name="Kuo A."/>
            <person name="Tritt A."/>
            <person name="Lipzen A."/>
            <person name="Chen C."/>
            <person name="Johnson J."/>
            <person name="Sharma A."/>
            <person name="Barry K."/>
            <person name="Grigoriev I.V."/>
            <person name="Spatafora J.W."/>
        </authorList>
    </citation>
    <scope>NUCLEOTIDE SEQUENCE [LARGE SCALE GENOMIC DNA]</scope>
    <source>
        <strain evidence="2 3">AM-OR11-056</strain>
    </source>
</reference>
<sequence length="80" mass="8651">MSDEALIASCRGWSIAFKQALYAASGDAALAAKDYDRAIELYSAAIGLDSTTDTIFVSRCTAKLGKMEWDDALVDAQRVR</sequence>
<dbReference type="Gene3D" id="1.25.40.10">
    <property type="entry name" value="Tetratricopeptide repeat domain"/>
    <property type="match status" value="1"/>
</dbReference>
<evidence type="ECO:0008006" key="4">
    <source>
        <dbReference type="Google" id="ProtNLM"/>
    </source>
</evidence>
<keyword evidence="3" id="KW-1185">Reference proteome</keyword>
<protein>
    <recommendedName>
        <fullName evidence="4">Tetratricopeptide repeat protein</fullName>
    </recommendedName>
</protein>
<dbReference type="AlphaFoldDB" id="A0A1J8QEI2"/>
<feature type="repeat" description="TPR" evidence="1">
    <location>
        <begin position="19"/>
        <end position="52"/>
    </location>
</feature>
<dbReference type="InterPro" id="IPR011990">
    <property type="entry name" value="TPR-like_helical_dom_sf"/>
</dbReference>
<evidence type="ECO:0000256" key="1">
    <source>
        <dbReference type="PROSITE-ProRule" id="PRU00339"/>
    </source>
</evidence>
<dbReference type="STRING" id="180088.A0A1J8QEI2"/>
<organism evidence="2 3">
    <name type="scientific">Rhizopogon vesiculosus</name>
    <dbReference type="NCBI Taxonomy" id="180088"/>
    <lineage>
        <taxon>Eukaryota</taxon>
        <taxon>Fungi</taxon>
        <taxon>Dikarya</taxon>
        <taxon>Basidiomycota</taxon>
        <taxon>Agaricomycotina</taxon>
        <taxon>Agaricomycetes</taxon>
        <taxon>Agaricomycetidae</taxon>
        <taxon>Boletales</taxon>
        <taxon>Suillineae</taxon>
        <taxon>Rhizopogonaceae</taxon>
        <taxon>Rhizopogon</taxon>
    </lineage>
</organism>
<dbReference type="PROSITE" id="PS50005">
    <property type="entry name" value="TPR"/>
    <property type="match status" value="1"/>
</dbReference>
<dbReference type="Proteomes" id="UP000183567">
    <property type="component" value="Unassembled WGS sequence"/>
</dbReference>